<reference evidence="6" key="1">
    <citation type="submission" date="2021-01" db="EMBL/GenBank/DDBJ databases">
        <authorList>
            <person name="Corre E."/>
            <person name="Pelletier E."/>
            <person name="Niang G."/>
            <person name="Scheremetjew M."/>
            <person name="Finn R."/>
            <person name="Kale V."/>
            <person name="Holt S."/>
            <person name="Cochrane G."/>
            <person name="Meng A."/>
            <person name="Brown T."/>
            <person name="Cohen L."/>
        </authorList>
    </citation>
    <scope>NUCLEOTIDE SEQUENCE</scope>
    <source>
        <strain evidence="6">CCMP1756</strain>
    </source>
</reference>
<gene>
    <name evidence="6" type="ORF">PCAL00307_LOCUS7962</name>
    <name evidence="7" type="ORF">PECAL_4P16840</name>
</gene>
<dbReference type="EMBL" id="CAKKNE010000004">
    <property type="protein sequence ID" value="CAH0374405.1"/>
    <property type="molecule type" value="Genomic_DNA"/>
</dbReference>
<dbReference type="SUPFAM" id="SSF47473">
    <property type="entry name" value="EF-hand"/>
    <property type="match status" value="2"/>
</dbReference>
<evidence type="ECO:0000256" key="4">
    <source>
        <dbReference type="SAM" id="MobiDB-lite"/>
    </source>
</evidence>
<reference evidence="7" key="2">
    <citation type="submission" date="2021-11" db="EMBL/GenBank/DDBJ databases">
        <authorList>
            <consortium name="Genoscope - CEA"/>
            <person name="William W."/>
        </authorList>
    </citation>
    <scope>NUCLEOTIDE SEQUENCE</scope>
</reference>
<dbReference type="PANTHER" id="PTHR34524">
    <property type="entry name" value="CALCYPHOSIN"/>
    <property type="match status" value="1"/>
</dbReference>
<dbReference type="AlphaFoldDB" id="A0A7S3ZSQ9"/>
<organism evidence="6">
    <name type="scientific">Pelagomonas calceolata</name>
    <dbReference type="NCBI Taxonomy" id="35677"/>
    <lineage>
        <taxon>Eukaryota</taxon>
        <taxon>Sar</taxon>
        <taxon>Stramenopiles</taxon>
        <taxon>Ochrophyta</taxon>
        <taxon>Pelagophyceae</taxon>
        <taxon>Pelagomonadales</taxon>
        <taxon>Pelagomonadaceae</taxon>
        <taxon>Pelagomonas</taxon>
    </lineage>
</organism>
<keyword evidence="2" id="KW-0677">Repeat</keyword>
<feature type="compositionally biased region" description="Basic and acidic residues" evidence="4">
    <location>
        <begin position="538"/>
        <end position="552"/>
    </location>
</feature>
<feature type="domain" description="EF-hand" evidence="5">
    <location>
        <begin position="183"/>
        <end position="218"/>
    </location>
</feature>
<evidence type="ECO:0000256" key="1">
    <source>
        <dbReference type="ARBA" id="ARBA00022723"/>
    </source>
</evidence>
<sequence length="569" mass="64638">MAPVQPRYVNAGSFLNIARQVFDMMDTDLNGSLDRDEILEGIKNNKKVKHFLKNCGHEDLQYLMDPERLEPALKAIDEDGDGQVGLMEWEHAIRRALNRKLRAAEKRREELRRKKIEKAPLKELREFLIRMNDRFKERCKAEGTVSTLRGNWERMFNEIDDDGSGRIDYGEFNGAVYAMGLEEDPQLLRDFWAFVDEDDSGEVTIAEFQNATYLLVLAGWDDYDDKQLKALVNRLNLAVETRHERKTFFQTQQGPLQEERFNWYKIFVMLDLDGSGRLGYEELLGCIRGGYPCLNLTKKMFSTCWVQGLWKAIDVDRSGDVTVDEFVAFMRRNAPPNPGKVVVRRPPLPMDRQDADLRFPDTVFCHALRTGGKPLPGHRWPRKVFDAKGPSDKWETTGVGAGAELEVTIPDSIVNGLDPSKVPDHLTYLLREKSYVEEMERKVLADSIAHRKRFMPKADCGSLQSTVESTAPSNFDEDSIYLSEGVAPGPGCAPAPAPAPAAALTLQEQVDAKRREYRESIRKTREMSRRNAKKALKKTGDEVKAKRDRLTEDLGFDVGAPGVPARQLV</sequence>
<dbReference type="Pfam" id="PF13499">
    <property type="entry name" value="EF-hand_7"/>
    <property type="match status" value="2"/>
</dbReference>
<dbReference type="InterPro" id="IPR002048">
    <property type="entry name" value="EF_hand_dom"/>
</dbReference>
<keyword evidence="8" id="KW-1185">Reference proteome</keyword>
<dbReference type="InterPro" id="IPR011992">
    <property type="entry name" value="EF-hand-dom_pair"/>
</dbReference>
<feature type="domain" description="EF-hand" evidence="5">
    <location>
        <begin position="258"/>
        <end position="293"/>
    </location>
</feature>
<protein>
    <recommendedName>
        <fullName evidence="5">EF-hand domain-containing protein</fullName>
    </recommendedName>
</protein>
<dbReference type="PANTHER" id="PTHR34524:SF6">
    <property type="entry name" value="CALCYPHOSINE LIKE"/>
    <property type="match status" value="1"/>
</dbReference>
<proteinExistence type="predicted"/>
<name>A0A7S3ZSQ9_9STRA</name>
<dbReference type="CDD" id="cd00051">
    <property type="entry name" value="EFh"/>
    <property type="match status" value="3"/>
</dbReference>
<feature type="domain" description="EF-hand" evidence="5">
    <location>
        <begin position="147"/>
        <end position="182"/>
    </location>
</feature>
<evidence type="ECO:0000256" key="3">
    <source>
        <dbReference type="ARBA" id="ARBA00022837"/>
    </source>
</evidence>
<evidence type="ECO:0000313" key="7">
    <source>
        <dbReference type="EMBL" id="CAH0374405.1"/>
    </source>
</evidence>
<evidence type="ECO:0000259" key="5">
    <source>
        <dbReference type="PROSITE" id="PS50222"/>
    </source>
</evidence>
<dbReference type="GO" id="GO:0005509">
    <property type="term" value="F:calcium ion binding"/>
    <property type="evidence" value="ECO:0007669"/>
    <property type="project" value="InterPro"/>
</dbReference>
<dbReference type="InterPro" id="IPR051581">
    <property type="entry name" value="Ca-bind"/>
</dbReference>
<dbReference type="OrthoDB" id="26525at2759"/>
<dbReference type="EMBL" id="HBIW01009327">
    <property type="protein sequence ID" value="CAE0692526.1"/>
    <property type="molecule type" value="Transcribed_RNA"/>
</dbReference>
<dbReference type="SMART" id="SM00054">
    <property type="entry name" value="EFh"/>
    <property type="match status" value="6"/>
</dbReference>
<keyword evidence="1" id="KW-0479">Metal-binding</keyword>
<feature type="region of interest" description="Disordered" evidence="4">
    <location>
        <begin position="522"/>
        <end position="569"/>
    </location>
</feature>
<dbReference type="Proteomes" id="UP000789595">
    <property type="component" value="Unassembled WGS sequence"/>
</dbReference>
<evidence type="ECO:0000313" key="6">
    <source>
        <dbReference type="EMBL" id="CAE0692526.1"/>
    </source>
</evidence>
<dbReference type="Pfam" id="PF13202">
    <property type="entry name" value="EF-hand_5"/>
    <property type="match status" value="1"/>
</dbReference>
<keyword evidence="3" id="KW-0106">Calcium</keyword>
<dbReference type="PROSITE" id="PS50222">
    <property type="entry name" value="EF_HAND_2"/>
    <property type="match status" value="6"/>
</dbReference>
<feature type="domain" description="EF-hand" evidence="5">
    <location>
        <begin position="309"/>
        <end position="336"/>
    </location>
</feature>
<accession>A0A7S3ZSQ9</accession>
<feature type="domain" description="EF-hand" evidence="5">
    <location>
        <begin position="13"/>
        <end position="48"/>
    </location>
</feature>
<dbReference type="InterPro" id="IPR018247">
    <property type="entry name" value="EF_Hand_1_Ca_BS"/>
</dbReference>
<dbReference type="PROSITE" id="PS00018">
    <property type="entry name" value="EF_HAND_1"/>
    <property type="match status" value="5"/>
</dbReference>
<dbReference type="Gene3D" id="1.10.238.10">
    <property type="entry name" value="EF-hand"/>
    <property type="match status" value="3"/>
</dbReference>
<evidence type="ECO:0000313" key="8">
    <source>
        <dbReference type="Proteomes" id="UP000789595"/>
    </source>
</evidence>
<feature type="domain" description="EF-hand" evidence="5">
    <location>
        <begin position="64"/>
        <end position="99"/>
    </location>
</feature>
<evidence type="ECO:0000256" key="2">
    <source>
        <dbReference type="ARBA" id="ARBA00022737"/>
    </source>
</evidence>